<dbReference type="InterPro" id="IPR023209">
    <property type="entry name" value="DAO"/>
</dbReference>
<dbReference type="Gene3D" id="3.40.50.720">
    <property type="entry name" value="NAD(P)-binding Rossmann-like Domain"/>
    <property type="match status" value="1"/>
</dbReference>
<feature type="binding site" evidence="6">
    <location>
        <position position="203"/>
    </location>
    <ligand>
        <name>FAD</name>
        <dbReference type="ChEBI" id="CHEBI:57692"/>
    </ligand>
</feature>
<dbReference type="EMBL" id="JARJLG010000069">
    <property type="protein sequence ID" value="KAJ7753957.1"/>
    <property type="molecule type" value="Genomic_DNA"/>
</dbReference>
<accession>A0AAD7IZN1</accession>
<dbReference type="SUPFAM" id="SSF54373">
    <property type="entry name" value="FAD-linked reductases, C-terminal domain"/>
    <property type="match status" value="1"/>
</dbReference>
<feature type="binding site" evidence="6">
    <location>
        <position position="315"/>
    </location>
    <ligand>
        <name>D-dopa</name>
        <dbReference type="ChEBI" id="CHEBI:149689"/>
    </ligand>
</feature>
<evidence type="ECO:0000256" key="3">
    <source>
        <dbReference type="ARBA" id="ARBA00022630"/>
    </source>
</evidence>
<dbReference type="GO" id="GO:0019478">
    <property type="term" value="P:D-amino acid catabolic process"/>
    <property type="evidence" value="ECO:0007669"/>
    <property type="project" value="TreeGrafter"/>
</dbReference>
<comment type="similarity">
    <text evidence="2">Belongs to the DAMOX/DASOX family.</text>
</comment>
<dbReference type="PANTHER" id="PTHR11530">
    <property type="entry name" value="D-AMINO ACID OXIDASE"/>
    <property type="match status" value="1"/>
</dbReference>
<dbReference type="AlphaFoldDB" id="A0AAD7IZN1"/>
<feature type="domain" description="FAD dependent oxidoreductase" evidence="7">
    <location>
        <begin position="7"/>
        <end position="360"/>
    </location>
</feature>
<evidence type="ECO:0000313" key="9">
    <source>
        <dbReference type="Proteomes" id="UP001215280"/>
    </source>
</evidence>
<dbReference type="GO" id="GO:0005737">
    <property type="term" value="C:cytoplasm"/>
    <property type="evidence" value="ECO:0007669"/>
    <property type="project" value="TreeGrafter"/>
</dbReference>
<reference evidence="8" key="1">
    <citation type="submission" date="2023-03" db="EMBL/GenBank/DDBJ databases">
        <title>Massive genome expansion in bonnet fungi (Mycena s.s.) driven by repeated elements and novel gene families across ecological guilds.</title>
        <authorList>
            <consortium name="Lawrence Berkeley National Laboratory"/>
            <person name="Harder C.B."/>
            <person name="Miyauchi S."/>
            <person name="Viragh M."/>
            <person name="Kuo A."/>
            <person name="Thoen E."/>
            <person name="Andreopoulos B."/>
            <person name="Lu D."/>
            <person name="Skrede I."/>
            <person name="Drula E."/>
            <person name="Henrissat B."/>
            <person name="Morin E."/>
            <person name="Kohler A."/>
            <person name="Barry K."/>
            <person name="LaButti K."/>
            <person name="Morin E."/>
            <person name="Salamov A."/>
            <person name="Lipzen A."/>
            <person name="Mereny Z."/>
            <person name="Hegedus B."/>
            <person name="Baldrian P."/>
            <person name="Stursova M."/>
            <person name="Weitz H."/>
            <person name="Taylor A."/>
            <person name="Grigoriev I.V."/>
            <person name="Nagy L.G."/>
            <person name="Martin F."/>
            <person name="Kauserud H."/>
        </authorList>
    </citation>
    <scope>NUCLEOTIDE SEQUENCE</scope>
    <source>
        <strain evidence="8">CBHHK188m</strain>
    </source>
</reference>
<feature type="binding site" evidence="6">
    <location>
        <position position="346"/>
    </location>
    <ligand>
        <name>D-dopa</name>
        <dbReference type="ChEBI" id="CHEBI:149689"/>
    </ligand>
</feature>
<evidence type="ECO:0000256" key="6">
    <source>
        <dbReference type="PIRSR" id="PIRSR000189-1"/>
    </source>
</evidence>
<comment type="cofactor">
    <cofactor evidence="1 6">
        <name>FAD</name>
        <dbReference type="ChEBI" id="CHEBI:57692"/>
    </cofactor>
</comment>
<feature type="binding site" evidence="6">
    <location>
        <begin position="47"/>
        <end position="48"/>
    </location>
    <ligand>
        <name>FAD</name>
        <dbReference type="ChEBI" id="CHEBI:57692"/>
    </ligand>
</feature>
<comment type="caution">
    <text evidence="8">The sequence shown here is derived from an EMBL/GenBank/DDBJ whole genome shotgun (WGS) entry which is preliminary data.</text>
</comment>
<evidence type="ECO:0000256" key="5">
    <source>
        <dbReference type="ARBA" id="ARBA00023002"/>
    </source>
</evidence>
<dbReference type="PANTHER" id="PTHR11530:SF11">
    <property type="entry name" value="D-ASPARTATE OXIDASE"/>
    <property type="match status" value="1"/>
</dbReference>
<protein>
    <submittedName>
        <fullName evidence="8">D-amino-acid oxidase</fullName>
    </submittedName>
</protein>
<dbReference type="Pfam" id="PF01266">
    <property type="entry name" value="DAO"/>
    <property type="match status" value="1"/>
</dbReference>
<evidence type="ECO:0000256" key="4">
    <source>
        <dbReference type="ARBA" id="ARBA00022827"/>
    </source>
</evidence>
<dbReference type="GO" id="GO:0071949">
    <property type="term" value="F:FAD binding"/>
    <property type="evidence" value="ECO:0007669"/>
    <property type="project" value="InterPro"/>
</dbReference>
<sequence length="370" mass="40543">MANNLEVFVVGAGVVGLTTAIRALEAGYKVTIFAEIFPGDPKSIKYTSCWAGANHVSFEGYGAVMHELDRDTRAIFLDLIEEDPLIPVMTRALLTYAQTLDGDEQKQFDHLSRMYPDFRILEASELPEGVVHGAFYTTICVDVPRYLSYLMSRFLAAGGQAFRTTIASLSSLLSVTDRPALEPFPLGSTNSMPSSPVALINCTGLGALTLGDVLDTNMYPTRGETVLIRAPWVDHSMTYYYKNSDVSYIIPRQSGDVIVGGTFQVDDWHPTSRPETVKSIKERGISVYPELLPPGKRENQNINDLDVVEECVGLRTTRKGGLRLEATLLDFEGKTIPVVHNYGHGGGGYQSSWASANRAIELLHASLGTK</sequence>
<dbReference type="SUPFAM" id="SSF51971">
    <property type="entry name" value="Nucleotide-binding domain"/>
    <property type="match status" value="1"/>
</dbReference>
<organism evidence="8 9">
    <name type="scientific">Mycena maculata</name>
    <dbReference type="NCBI Taxonomy" id="230809"/>
    <lineage>
        <taxon>Eukaryota</taxon>
        <taxon>Fungi</taxon>
        <taxon>Dikarya</taxon>
        <taxon>Basidiomycota</taxon>
        <taxon>Agaricomycotina</taxon>
        <taxon>Agaricomycetes</taxon>
        <taxon>Agaricomycetidae</taxon>
        <taxon>Agaricales</taxon>
        <taxon>Marasmiineae</taxon>
        <taxon>Mycenaceae</taxon>
        <taxon>Mycena</taxon>
    </lineage>
</organism>
<evidence type="ECO:0000256" key="1">
    <source>
        <dbReference type="ARBA" id="ARBA00001974"/>
    </source>
</evidence>
<evidence type="ECO:0000259" key="7">
    <source>
        <dbReference type="Pfam" id="PF01266"/>
    </source>
</evidence>
<gene>
    <name evidence="8" type="ORF">DFH07DRAFT_506301</name>
</gene>
<evidence type="ECO:0000313" key="8">
    <source>
        <dbReference type="EMBL" id="KAJ7753957.1"/>
    </source>
</evidence>
<keyword evidence="3" id="KW-0285">Flavoprotein</keyword>
<keyword evidence="9" id="KW-1185">Reference proteome</keyword>
<proteinExistence type="inferred from homology"/>
<dbReference type="Gene3D" id="3.30.9.10">
    <property type="entry name" value="D-Amino Acid Oxidase, subunit A, domain 2"/>
    <property type="match status" value="1"/>
</dbReference>
<dbReference type="PIRSF" id="PIRSF000189">
    <property type="entry name" value="D-aa_oxidase"/>
    <property type="match status" value="1"/>
</dbReference>
<evidence type="ECO:0000256" key="2">
    <source>
        <dbReference type="ARBA" id="ARBA00006730"/>
    </source>
</evidence>
<dbReference type="GO" id="GO:0003884">
    <property type="term" value="F:D-amino-acid oxidase activity"/>
    <property type="evidence" value="ECO:0007669"/>
    <property type="project" value="InterPro"/>
</dbReference>
<keyword evidence="4 6" id="KW-0274">FAD</keyword>
<name>A0AAD7IZN1_9AGAR</name>
<dbReference type="InterPro" id="IPR006076">
    <property type="entry name" value="FAD-dep_OxRdtase"/>
</dbReference>
<keyword evidence="5" id="KW-0560">Oxidoreductase</keyword>
<dbReference type="Proteomes" id="UP001215280">
    <property type="component" value="Unassembled WGS sequence"/>
</dbReference>